<sequence length="244" mass="28120">MPRIEFIELISTTFDAIDRENLTLGTDEIIVSQAHKLRKLLPQLAATIKENRKSDISQQLAESQKLRRADLQALKDAIKPAKVSHLVEKKDAYLLLNELLKKHNDAQSSGLEKTNGVIKSLLTKLASEEYAQAVETLRVDEYVQNLQESHQKTYQLYLSRQQEELVKSSSNKKEIRETMNKSYRLFCSHLENLVDYDEDTSYSSLYTLVEKVKKDFAEVLQRRKAQAKRKKPIQSEEEVVPPSD</sequence>
<dbReference type="Pfam" id="PF19775">
    <property type="entry name" value="DUF6261"/>
    <property type="match status" value="1"/>
</dbReference>
<dbReference type="InterPro" id="IPR046228">
    <property type="entry name" value="DUF6261"/>
</dbReference>
<evidence type="ECO:0000313" key="1">
    <source>
        <dbReference type="EMBL" id="CAD0152343.1"/>
    </source>
</evidence>
<evidence type="ECO:0000313" key="2">
    <source>
        <dbReference type="Proteomes" id="UP000509791"/>
    </source>
</evidence>
<dbReference type="EMBL" id="LR822027">
    <property type="protein sequence ID" value="CAD0152343.1"/>
    <property type="molecule type" value="Genomic_DNA"/>
</dbReference>
<protein>
    <submittedName>
        <fullName evidence="1">Uncharacterized protein</fullName>
    </submittedName>
</protein>
<gene>
    <name evidence="1" type="ORF">STHERMO_1062</name>
</gene>
<dbReference type="RefSeq" id="WP_232086883.1">
    <property type="nucleotide sequence ID" value="NZ_LR822023.1"/>
</dbReference>
<reference evidence="1 2" key="1">
    <citation type="submission" date="2020-06" db="EMBL/GenBank/DDBJ databases">
        <authorList>
            <person name="Chuat V."/>
        </authorList>
    </citation>
    <scope>NUCLEOTIDE SEQUENCE [LARGE SCALE GENOMIC DNA]</scope>
    <source>
        <strain evidence="1">STH_CIRM_998</strain>
    </source>
</reference>
<dbReference type="Proteomes" id="UP000509791">
    <property type="component" value="Chromosome"/>
</dbReference>
<organism evidence="1 2">
    <name type="scientific">Streptococcus thermophilus</name>
    <dbReference type="NCBI Taxonomy" id="1308"/>
    <lineage>
        <taxon>Bacteria</taxon>
        <taxon>Bacillati</taxon>
        <taxon>Bacillota</taxon>
        <taxon>Bacilli</taxon>
        <taxon>Lactobacillales</taxon>
        <taxon>Streptococcaceae</taxon>
        <taxon>Streptococcus</taxon>
    </lineage>
</organism>
<proteinExistence type="predicted"/>
<name>A0A8D6U748_STRTR</name>
<dbReference type="AlphaFoldDB" id="A0A8D6U748"/>
<accession>A0A8D6U748</accession>